<evidence type="ECO:0000256" key="8">
    <source>
        <dbReference type="ARBA" id="ARBA00023303"/>
    </source>
</evidence>
<accession>A0AAP0IAT5</accession>
<keyword evidence="8" id="KW-0407">Ion channel</keyword>
<gene>
    <name evidence="9" type="ORF">Scep_019513</name>
</gene>
<dbReference type="PANTHER" id="PTHR31086">
    <property type="entry name" value="ALUMINUM-ACTIVATED MALATE TRANSPORTER 10"/>
    <property type="match status" value="1"/>
</dbReference>
<keyword evidence="10" id="KW-1185">Reference proteome</keyword>
<evidence type="ECO:0000256" key="5">
    <source>
        <dbReference type="ARBA" id="ARBA00022989"/>
    </source>
</evidence>
<dbReference type="InterPro" id="IPR020966">
    <property type="entry name" value="ALMT"/>
</dbReference>
<keyword evidence="3" id="KW-0813">Transport</keyword>
<dbReference type="Proteomes" id="UP001419268">
    <property type="component" value="Unassembled WGS sequence"/>
</dbReference>
<dbReference type="GO" id="GO:0034220">
    <property type="term" value="P:monoatomic ion transmembrane transport"/>
    <property type="evidence" value="ECO:0007669"/>
    <property type="project" value="UniProtKB-KW"/>
</dbReference>
<evidence type="ECO:0000313" key="9">
    <source>
        <dbReference type="EMBL" id="KAK9111994.1"/>
    </source>
</evidence>
<keyword evidence="6" id="KW-0406">Ion transport</keyword>
<dbReference type="AlphaFoldDB" id="A0AAP0IAT5"/>
<keyword evidence="7" id="KW-0472">Membrane</keyword>
<organism evidence="9 10">
    <name type="scientific">Stephania cephalantha</name>
    <dbReference type="NCBI Taxonomy" id="152367"/>
    <lineage>
        <taxon>Eukaryota</taxon>
        <taxon>Viridiplantae</taxon>
        <taxon>Streptophyta</taxon>
        <taxon>Embryophyta</taxon>
        <taxon>Tracheophyta</taxon>
        <taxon>Spermatophyta</taxon>
        <taxon>Magnoliopsida</taxon>
        <taxon>Ranunculales</taxon>
        <taxon>Menispermaceae</taxon>
        <taxon>Menispermoideae</taxon>
        <taxon>Cissampelideae</taxon>
        <taxon>Stephania</taxon>
    </lineage>
</organism>
<evidence type="ECO:0000313" key="10">
    <source>
        <dbReference type="Proteomes" id="UP001419268"/>
    </source>
</evidence>
<evidence type="ECO:0000256" key="2">
    <source>
        <dbReference type="ARBA" id="ARBA00007079"/>
    </source>
</evidence>
<evidence type="ECO:0000256" key="6">
    <source>
        <dbReference type="ARBA" id="ARBA00023065"/>
    </source>
</evidence>
<sequence length="126" mass="14814">MHLEIKKNKGGHQFINVYMESKDLFRCKSRGNSGRFCDLGAPHGRYKMFKYPWKCYVKLSGGLRPLCVLVMALHGCILSKYRRHRTATSFQKRVGKGRSLKVRKSYACLLEKTNNRFHVEYRRLQV</sequence>
<evidence type="ECO:0000256" key="4">
    <source>
        <dbReference type="ARBA" id="ARBA00022692"/>
    </source>
</evidence>
<evidence type="ECO:0000256" key="7">
    <source>
        <dbReference type="ARBA" id="ARBA00023136"/>
    </source>
</evidence>
<comment type="caution">
    <text evidence="9">The sequence shown here is derived from an EMBL/GenBank/DDBJ whole genome shotgun (WGS) entry which is preliminary data.</text>
</comment>
<evidence type="ECO:0000256" key="3">
    <source>
        <dbReference type="ARBA" id="ARBA00022448"/>
    </source>
</evidence>
<keyword evidence="5" id="KW-1133">Transmembrane helix</keyword>
<protein>
    <submittedName>
        <fullName evidence="9">Uncharacterized protein</fullName>
    </submittedName>
</protein>
<comment type="similarity">
    <text evidence="2">Belongs to the aromatic acid exporter (TC 2.A.85) family.</text>
</comment>
<comment type="subcellular location">
    <subcellularLocation>
        <location evidence="1">Membrane</location>
        <topology evidence="1">Multi-pass membrane protein</topology>
    </subcellularLocation>
</comment>
<dbReference type="GO" id="GO:0015743">
    <property type="term" value="P:malate transport"/>
    <property type="evidence" value="ECO:0007669"/>
    <property type="project" value="InterPro"/>
</dbReference>
<proteinExistence type="inferred from homology"/>
<reference evidence="9 10" key="1">
    <citation type="submission" date="2024-01" db="EMBL/GenBank/DDBJ databases">
        <title>Genome assemblies of Stephania.</title>
        <authorList>
            <person name="Yang L."/>
        </authorList>
    </citation>
    <scope>NUCLEOTIDE SEQUENCE [LARGE SCALE GENOMIC DNA]</scope>
    <source>
        <strain evidence="9">JXDWG</strain>
        <tissue evidence="9">Leaf</tissue>
    </source>
</reference>
<keyword evidence="4" id="KW-0812">Transmembrane</keyword>
<dbReference type="GO" id="GO:0016020">
    <property type="term" value="C:membrane"/>
    <property type="evidence" value="ECO:0007669"/>
    <property type="project" value="UniProtKB-SubCell"/>
</dbReference>
<dbReference type="EMBL" id="JBBNAG010000008">
    <property type="protein sequence ID" value="KAK9111994.1"/>
    <property type="molecule type" value="Genomic_DNA"/>
</dbReference>
<evidence type="ECO:0000256" key="1">
    <source>
        <dbReference type="ARBA" id="ARBA00004141"/>
    </source>
</evidence>
<dbReference type="Pfam" id="PF11744">
    <property type="entry name" value="ALMT"/>
    <property type="match status" value="1"/>
</dbReference>
<name>A0AAP0IAT5_9MAGN</name>